<name>A0A2P8DB20_9BACT</name>
<keyword evidence="3" id="KW-1185">Reference proteome</keyword>
<proteinExistence type="predicted"/>
<evidence type="ECO:0000313" key="2">
    <source>
        <dbReference type="EMBL" id="PSK94391.1"/>
    </source>
</evidence>
<accession>A0A2P8DB20</accession>
<protein>
    <submittedName>
        <fullName evidence="2">Uncharacterized protein</fullName>
    </submittedName>
</protein>
<dbReference type="Proteomes" id="UP000240572">
    <property type="component" value="Unassembled WGS sequence"/>
</dbReference>
<feature type="compositionally biased region" description="Basic and acidic residues" evidence="1">
    <location>
        <begin position="26"/>
        <end position="35"/>
    </location>
</feature>
<evidence type="ECO:0000256" key="1">
    <source>
        <dbReference type="SAM" id="MobiDB-lite"/>
    </source>
</evidence>
<reference evidence="2 3" key="1">
    <citation type="submission" date="2018-03" db="EMBL/GenBank/DDBJ databases">
        <title>Genomic Encyclopedia of Type Strains, Phase III (KMG-III): the genomes of soil and plant-associated and newly described type strains.</title>
        <authorList>
            <person name="Whitman W."/>
        </authorList>
    </citation>
    <scope>NUCLEOTIDE SEQUENCE [LARGE SCALE GENOMIC DNA]</scope>
    <source>
        <strain evidence="2 3">CGMCC 1.12700</strain>
    </source>
</reference>
<evidence type="ECO:0000313" key="3">
    <source>
        <dbReference type="Proteomes" id="UP000240572"/>
    </source>
</evidence>
<organism evidence="2 3">
    <name type="scientific">Taibaiella chishuiensis</name>
    <dbReference type="NCBI Taxonomy" id="1434707"/>
    <lineage>
        <taxon>Bacteria</taxon>
        <taxon>Pseudomonadati</taxon>
        <taxon>Bacteroidota</taxon>
        <taxon>Chitinophagia</taxon>
        <taxon>Chitinophagales</taxon>
        <taxon>Chitinophagaceae</taxon>
        <taxon>Taibaiella</taxon>
    </lineage>
</organism>
<dbReference type="AlphaFoldDB" id="A0A2P8DB20"/>
<feature type="region of interest" description="Disordered" evidence="1">
    <location>
        <begin position="18"/>
        <end position="55"/>
    </location>
</feature>
<sequence>MIGYKKCYGNKTPVLINNSRSMSKPCSEHLPEKKKPGPPVRKRAVSHPDQEKEEKDEAVVMFDLRNSKKSNLNKFAIVQRSLWVN</sequence>
<dbReference type="EMBL" id="PYGD01000001">
    <property type="protein sequence ID" value="PSK94391.1"/>
    <property type="molecule type" value="Genomic_DNA"/>
</dbReference>
<feature type="compositionally biased region" description="Basic and acidic residues" evidence="1">
    <location>
        <begin position="46"/>
        <end position="55"/>
    </location>
</feature>
<comment type="caution">
    <text evidence="2">The sequence shown here is derived from an EMBL/GenBank/DDBJ whole genome shotgun (WGS) entry which is preliminary data.</text>
</comment>
<gene>
    <name evidence="2" type="ORF">B0I18_101546</name>
</gene>